<keyword evidence="3" id="KW-1185">Reference proteome</keyword>
<evidence type="ECO:0000256" key="1">
    <source>
        <dbReference type="SAM" id="Phobius"/>
    </source>
</evidence>
<feature type="transmembrane region" description="Helical" evidence="1">
    <location>
        <begin position="40"/>
        <end position="62"/>
    </location>
</feature>
<protein>
    <submittedName>
        <fullName evidence="2">Uncharacterized protein</fullName>
    </submittedName>
</protein>
<dbReference type="EMBL" id="JAGTJR010000003">
    <property type="protein sequence ID" value="KAH7062369.1"/>
    <property type="molecule type" value="Genomic_DNA"/>
</dbReference>
<dbReference type="Proteomes" id="UP000774617">
    <property type="component" value="Unassembled WGS sequence"/>
</dbReference>
<organism evidence="2 3">
    <name type="scientific">Macrophomina phaseolina</name>
    <dbReference type="NCBI Taxonomy" id="35725"/>
    <lineage>
        <taxon>Eukaryota</taxon>
        <taxon>Fungi</taxon>
        <taxon>Dikarya</taxon>
        <taxon>Ascomycota</taxon>
        <taxon>Pezizomycotina</taxon>
        <taxon>Dothideomycetes</taxon>
        <taxon>Dothideomycetes incertae sedis</taxon>
        <taxon>Botryosphaeriales</taxon>
        <taxon>Botryosphaeriaceae</taxon>
        <taxon>Macrophomina</taxon>
    </lineage>
</organism>
<keyword evidence="1" id="KW-0812">Transmembrane</keyword>
<evidence type="ECO:0000313" key="3">
    <source>
        <dbReference type="Proteomes" id="UP000774617"/>
    </source>
</evidence>
<name>A0ABQ8GQA8_9PEZI</name>
<gene>
    <name evidence="2" type="ORF">B0J12DRAFT_645188</name>
</gene>
<keyword evidence="1" id="KW-1133">Transmembrane helix</keyword>
<evidence type="ECO:0000313" key="2">
    <source>
        <dbReference type="EMBL" id="KAH7062369.1"/>
    </source>
</evidence>
<reference evidence="2 3" key="1">
    <citation type="journal article" date="2021" name="Nat. Commun.">
        <title>Genetic determinants of endophytism in the Arabidopsis root mycobiome.</title>
        <authorList>
            <person name="Mesny F."/>
            <person name="Miyauchi S."/>
            <person name="Thiergart T."/>
            <person name="Pickel B."/>
            <person name="Atanasova L."/>
            <person name="Karlsson M."/>
            <person name="Huettel B."/>
            <person name="Barry K.W."/>
            <person name="Haridas S."/>
            <person name="Chen C."/>
            <person name="Bauer D."/>
            <person name="Andreopoulos W."/>
            <person name="Pangilinan J."/>
            <person name="LaButti K."/>
            <person name="Riley R."/>
            <person name="Lipzen A."/>
            <person name="Clum A."/>
            <person name="Drula E."/>
            <person name="Henrissat B."/>
            <person name="Kohler A."/>
            <person name="Grigoriev I.V."/>
            <person name="Martin F.M."/>
            <person name="Hacquard S."/>
        </authorList>
    </citation>
    <scope>NUCLEOTIDE SEQUENCE [LARGE SCALE GENOMIC DNA]</scope>
    <source>
        <strain evidence="2 3">MPI-SDFR-AT-0080</strain>
    </source>
</reference>
<accession>A0ABQ8GQA8</accession>
<keyword evidence="1" id="KW-0472">Membrane</keyword>
<proteinExistence type="predicted"/>
<comment type="caution">
    <text evidence="2">The sequence shown here is derived from an EMBL/GenBank/DDBJ whole genome shotgun (WGS) entry which is preliminary data.</text>
</comment>
<feature type="transmembrane region" description="Helical" evidence="1">
    <location>
        <begin position="12"/>
        <end position="34"/>
    </location>
</feature>
<sequence length="70" mass="8040">MHLRAYTRERRLLAVAGLTASFSELRLLGLSLVWRPPTAILNELVSILYSVVQSWLISRYYLYIELAGES</sequence>